<dbReference type="PANTHER" id="PTHR34057:SF19">
    <property type="entry name" value="GENOME ASSEMBLY, CHROMOSOME: A01"/>
    <property type="match status" value="1"/>
</dbReference>
<sequence>MALKPKQRSEMDMADSSGKPQSDDNGVKFQEEELEVDIMECANPSDDEFQEKEQVLCQPSSSSSSSFGDLMCASDEDFGFGFGNGDEAQSMLSKDYPLPETCAGTAFLDMNKKKIKGPVWKRLKQPITWRCKWLELKVKEIQSQARVCEREVRNYYLTKQFDLEKAKLEGFQGKSIPFRDNTRKMETFKRRRRRRVEETTDVAAYMSNHNIFAYTDKRMPANNKARDFDPDFGGRKARGKEDGIEDDCLAAEFDCSDDFLAKLLCKIDETQGKARSLRTRVDQLTMESQTGHKSSMPQIIGPFHRDITIQNGKQCALVEEPLTRNQREATVQTGRQCITNDLWKPQTPPIQVGGQCLSNNSPVSSGNLRLHPIIEDLFMDEPEMNDDEMETDEEKLDYFRKLINEITGVPPEEADAKKDPTPDTKRRKTAK</sequence>
<evidence type="ECO:0000256" key="1">
    <source>
        <dbReference type="SAM" id="Coils"/>
    </source>
</evidence>
<feature type="region of interest" description="Disordered" evidence="2">
    <location>
        <begin position="1"/>
        <end position="31"/>
    </location>
</feature>
<feature type="region of interest" description="Disordered" evidence="2">
    <location>
        <begin position="407"/>
        <end position="431"/>
    </location>
</feature>
<feature type="compositionally biased region" description="Basic and acidic residues" evidence="2">
    <location>
        <begin position="414"/>
        <end position="424"/>
    </location>
</feature>
<dbReference type="Proteomes" id="UP001558713">
    <property type="component" value="Unassembled WGS sequence"/>
</dbReference>
<feature type="coiled-coil region" evidence="1">
    <location>
        <begin position="260"/>
        <end position="287"/>
    </location>
</feature>
<dbReference type="AlphaFoldDB" id="A0ABD0ZK39"/>
<name>A0ABD0ZK39_CARAN</name>
<protein>
    <submittedName>
        <fullName evidence="3">Uncharacterized protein</fullName>
    </submittedName>
</protein>
<accession>A0ABD0ZK39</accession>
<feature type="compositionally biased region" description="Basic and acidic residues" evidence="2">
    <location>
        <begin position="21"/>
        <end position="31"/>
    </location>
</feature>
<evidence type="ECO:0000313" key="3">
    <source>
        <dbReference type="EMBL" id="KAL1195011.1"/>
    </source>
</evidence>
<organism evidence="3 4">
    <name type="scientific">Cardamine amara subsp. amara</name>
    <dbReference type="NCBI Taxonomy" id="228776"/>
    <lineage>
        <taxon>Eukaryota</taxon>
        <taxon>Viridiplantae</taxon>
        <taxon>Streptophyta</taxon>
        <taxon>Embryophyta</taxon>
        <taxon>Tracheophyta</taxon>
        <taxon>Spermatophyta</taxon>
        <taxon>Magnoliopsida</taxon>
        <taxon>eudicotyledons</taxon>
        <taxon>Gunneridae</taxon>
        <taxon>Pentapetalae</taxon>
        <taxon>rosids</taxon>
        <taxon>malvids</taxon>
        <taxon>Brassicales</taxon>
        <taxon>Brassicaceae</taxon>
        <taxon>Cardamineae</taxon>
        <taxon>Cardamine</taxon>
    </lineage>
</organism>
<keyword evidence="1" id="KW-0175">Coiled coil</keyword>
<proteinExistence type="predicted"/>
<comment type="caution">
    <text evidence="3">The sequence shown here is derived from an EMBL/GenBank/DDBJ whole genome shotgun (WGS) entry which is preliminary data.</text>
</comment>
<dbReference type="PANTHER" id="PTHR34057">
    <property type="entry name" value="ELONGATION FACTOR"/>
    <property type="match status" value="1"/>
</dbReference>
<reference evidence="3 4" key="1">
    <citation type="submission" date="2024-04" db="EMBL/GenBank/DDBJ databases">
        <title>Genome assembly C_amara_ONT_v2.</title>
        <authorList>
            <person name="Yant L."/>
            <person name="Moore C."/>
            <person name="Slenker M."/>
        </authorList>
    </citation>
    <scope>NUCLEOTIDE SEQUENCE [LARGE SCALE GENOMIC DNA]</scope>
    <source>
        <tissue evidence="3">Leaf</tissue>
    </source>
</reference>
<gene>
    <name evidence="3" type="ORF">V5N11_031103</name>
</gene>
<evidence type="ECO:0000256" key="2">
    <source>
        <dbReference type="SAM" id="MobiDB-lite"/>
    </source>
</evidence>
<keyword evidence="4" id="KW-1185">Reference proteome</keyword>
<evidence type="ECO:0000313" key="4">
    <source>
        <dbReference type="Proteomes" id="UP001558713"/>
    </source>
</evidence>
<dbReference type="EMBL" id="JBANAX010000737">
    <property type="protein sequence ID" value="KAL1195011.1"/>
    <property type="molecule type" value="Genomic_DNA"/>
</dbReference>